<dbReference type="Proteomes" id="UP000014760">
    <property type="component" value="Unassembled WGS sequence"/>
</dbReference>
<dbReference type="OMA" id="WCAGGSE"/>
<dbReference type="AlphaFoldDB" id="R7TRQ6"/>
<dbReference type="EMBL" id="AMQN01011270">
    <property type="status" value="NOT_ANNOTATED_CDS"/>
    <property type="molecule type" value="Genomic_DNA"/>
</dbReference>
<evidence type="ECO:0000313" key="1">
    <source>
        <dbReference type="EMBL" id="ELT96608.1"/>
    </source>
</evidence>
<dbReference type="EMBL" id="KB308784">
    <property type="protein sequence ID" value="ELT96608.1"/>
    <property type="molecule type" value="Genomic_DNA"/>
</dbReference>
<keyword evidence="3" id="KW-1185">Reference proteome</keyword>
<reference evidence="2" key="3">
    <citation type="submission" date="2015-06" db="UniProtKB">
        <authorList>
            <consortium name="EnsemblMetazoa"/>
        </authorList>
    </citation>
    <scope>IDENTIFICATION</scope>
</reference>
<dbReference type="EnsemblMetazoa" id="CapteT208803">
    <property type="protein sequence ID" value="CapteP208803"/>
    <property type="gene ID" value="CapteG208803"/>
</dbReference>
<name>R7TRQ6_CAPTE</name>
<evidence type="ECO:0008006" key="4">
    <source>
        <dbReference type="Google" id="ProtNLM"/>
    </source>
</evidence>
<accession>R7TRQ6</accession>
<reference evidence="1 3" key="2">
    <citation type="journal article" date="2013" name="Nature">
        <title>Insights into bilaterian evolution from three spiralian genomes.</title>
        <authorList>
            <person name="Simakov O."/>
            <person name="Marletaz F."/>
            <person name="Cho S.J."/>
            <person name="Edsinger-Gonzales E."/>
            <person name="Havlak P."/>
            <person name="Hellsten U."/>
            <person name="Kuo D.H."/>
            <person name="Larsson T."/>
            <person name="Lv J."/>
            <person name="Arendt D."/>
            <person name="Savage R."/>
            <person name="Osoegawa K."/>
            <person name="de Jong P."/>
            <person name="Grimwood J."/>
            <person name="Chapman J.A."/>
            <person name="Shapiro H."/>
            <person name="Aerts A."/>
            <person name="Otillar R.P."/>
            <person name="Terry A.Y."/>
            <person name="Boore J.L."/>
            <person name="Grigoriev I.V."/>
            <person name="Lindberg D.R."/>
            <person name="Seaver E.C."/>
            <person name="Weisblat D.A."/>
            <person name="Putnam N.H."/>
            <person name="Rokhsar D.S."/>
        </authorList>
    </citation>
    <scope>NUCLEOTIDE SEQUENCE</scope>
    <source>
        <strain evidence="1 3">I ESC-2004</strain>
    </source>
</reference>
<reference evidence="3" key="1">
    <citation type="submission" date="2012-12" db="EMBL/GenBank/DDBJ databases">
        <authorList>
            <person name="Hellsten U."/>
            <person name="Grimwood J."/>
            <person name="Chapman J.A."/>
            <person name="Shapiro H."/>
            <person name="Aerts A."/>
            <person name="Otillar R.P."/>
            <person name="Terry A.Y."/>
            <person name="Boore J.L."/>
            <person name="Simakov O."/>
            <person name="Marletaz F."/>
            <person name="Cho S.-J."/>
            <person name="Edsinger-Gonzales E."/>
            <person name="Havlak P."/>
            <person name="Kuo D.-H."/>
            <person name="Larsson T."/>
            <person name="Lv J."/>
            <person name="Arendt D."/>
            <person name="Savage R."/>
            <person name="Osoegawa K."/>
            <person name="de Jong P."/>
            <person name="Lindberg D.R."/>
            <person name="Seaver E.C."/>
            <person name="Weisblat D.A."/>
            <person name="Putnam N.H."/>
            <person name="Grigoriev I.V."/>
            <person name="Rokhsar D.S."/>
        </authorList>
    </citation>
    <scope>NUCLEOTIDE SEQUENCE</scope>
    <source>
        <strain evidence="3">I ESC-2004</strain>
    </source>
</reference>
<dbReference type="HOGENOM" id="CLU_000680_37_0_1"/>
<evidence type="ECO:0000313" key="2">
    <source>
        <dbReference type="EnsemblMetazoa" id="CapteP208803"/>
    </source>
</evidence>
<proteinExistence type="predicted"/>
<protein>
    <recommendedName>
        <fullName evidence="4">Reverse transcriptase domain-containing protein</fullName>
    </recommendedName>
</protein>
<sequence>MQLTTNTPQLVATFLNLSKAFDTIQHFTLLKKLHHYDDTTLYCSGPNIEHLMSNMISDLQNIFNYMYFAVNSLQANASKTNYMIIYPNRNTARHTPLHINNTNISQVKESTFLGITIDHKLTFQPHIKRITNTISSGLFALCQVKNMLPRRHLKPIYHALIESHLNYGITFWNTATKTHTQRLKVLQKKALRIITHSDYNAPSAPFLQEKILTLDNLHKLQLQKLMYRINHNNLPPALNTMFHQINILSGNPYDTRFRDTNPMPTRITKQTFTHRSLIYQGPILWNSLPRDTKQISTLKSFT</sequence>
<dbReference type="OrthoDB" id="6149641at2759"/>
<evidence type="ECO:0000313" key="3">
    <source>
        <dbReference type="Proteomes" id="UP000014760"/>
    </source>
</evidence>
<gene>
    <name evidence="1" type="ORF">CAPTEDRAFT_208803</name>
</gene>
<organism evidence="1">
    <name type="scientific">Capitella teleta</name>
    <name type="common">Polychaete worm</name>
    <dbReference type="NCBI Taxonomy" id="283909"/>
    <lineage>
        <taxon>Eukaryota</taxon>
        <taxon>Metazoa</taxon>
        <taxon>Spiralia</taxon>
        <taxon>Lophotrochozoa</taxon>
        <taxon>Annelida</taxon>
        <taxon>Polychaeta</taxon>
        <taxon>Sedentaria</taxon>
        <taxon>Scolecida</taxon>
        <taxon>Capitellidae</taxon>
        <taxon>Capitella</taxon>
    </lineage>
</organism>
<dbReference type="PANTHER" id="PTHR33332">
    <property type="entry name" value="REVERSE TRANSCRIPTASE DOMAIN-CONTAINING PROTEIN"/>
    <property type="match status" value="1"/>
</dbReference>